<comment type="caution">
    <text evidence="3">The sequence shown here is derived from an EMBL/GenBank/DDBJ whole genome shotgun (WGS) entry which is preliminary data.</text>
</comment>
<protein>
    <submittedName>
        <fullName evidence="3">Right-handed parallel beta-helix repeat-containing protein</fullName>
    </submittedName>
</protein>
<dbReference type="InterPro" id="IPR011050">
    <property type="entry name" value="Pectin_lyase_fold/virulence"/>
</dbReference>
<dbReference type="Pfam" id="PF12708">
    <property type="entry name" value="Pect-lyase_RHGA_epim"/>
    <property type="match status" value="1"/>
</dbReference>
<organism evidence="3 4">
    <name type="scientific">Streptomyces gottesmaniae</name>
    <dbReference type="NCBI Taxonomy" id="3075518"/>
    <lineage>
        <taxon>Bacteria</taxon>
        <taxon>Bacillati</taxon>
        <taxon>Actinomycetota</taxon>
        <taxon>Actinomycetes</taxon>
        <taxon>Kitasatosporales</taxon>
        <taxon>Streptomycetaceae</taxon>
        <taxon>Streptomyces</taxon>
    </lineage>
</organism>
<reference evidence="3" key="1">
    <citation type="submission" date="2024-05" db="EMBL/GenBank/DDBJ databases">
        <title>30 novel species of actinomycetes from the DSMZ collection.</title>
        <authorList>
            <person name="Nouioui I."/>
        </authorList>
    </citation>
    <scope>NUCLEOTIDE SEQUENCE</scope>
    <source>
        <strain evidence="3">DSM 3412</strain>
    </source>
</reference>
<evidence type="ECO:0000313" key="3">
    <source>
        <dbReference type="EMBL" id="MDT0568856.1"/>
    </source>
</evidence>
<evidence type="ECO:0000259" key="2">
    <source>
        <dbReference type="Pfam" id="PF13229"/>
    </source>
</evidence>
<dbReference type="InterPro" id="IPR024535">
    <property type="entry name" value="RHGA/B-epi-like_pectate_lyase"/>
</dbReference>
<dbReference type="Gene3D" id="2.160.20.10">
    <property type="entry name" value="Single-stranded right-handed beta-helix, Pectin lyase-like"/>
    <property type="match status" value="1"/>
</dbReference>
<dbReference type="InterPro" id="IPR039448">
    <property type="entry name" value="Beta_helix"/>
</dbReference>
<dbReference type="Proteomes" id="UP001180737">
    <property type="component" value="Unassembled WGS sequence"/>
</dbReference>
<name>A0ABU2YX09_9ACTN</name>
<dbReference type="InterPro" id="IPR012334">
    <property type="entry name" value="Pectin_lyas_fold"/>
</dbReference>
<evidence type="ECO:0000259" key="1">
    <source>
        <dbReference type="Pfam" id="PF12708"/>
    </source>
</evidence>
<keyword evidence="4" id="KW-1185">Reference proteome</keyword>
<dbReference type="Pfam" id="PF13229">
    <property type="entry name" value="Beta_helix"/>
    <property type="match status" value="1"/>
</dbReference>
<dbReference type="SMART" id="SM00710">
    <property type="entry name" value="PbH1"/>
    <property type="match status" value="9"/>
</dbReference>
<accession>A0ABU2YX09</accession>
<evidence type="ECO:0000313" key="4">
    <source>
        <dbReference type="Proteomes" id="UP001180737"/>
    </source>
</evidence>
<dbReference type="EMBL" id="JAVRFJ010000012">
    <property type="protein sequence ID" value="MDT0568856.1"/>
    <property type="molecule type" value="Genomic_DNA"/>
</dbReference>
<dbReference type="RefSeq" id="WP_033524615.1">
    <property type="nucleotide sequence ID" value="NZ_JAVRFJ010000012.1"/>
</dbReference>
<sequence>MATPVEQWFAGMDITAGRLESMNQRSAFQVTNYGADSSGTVNADPGIQLALNAARDVGGAQVVVPPGVYLIGATLRIYNNTKLTLMAGAEFRRNVAATMIINGDAGQSFGGYTGHSRITIEGGLWNMRGTTAGLTASAMCISIGHATDITIQDLEVRDLPGYHAIEMNSTTHGVIRNCKFRGYIDPGSRDFSEAVQIDLAKSVGVFGGFGPYDHTACEDILVTGCHFGASGTAGTTAWPRGVGSHSATITKYHRRIRVIGNSFEGLLQYAVSGYNWEDAAIAANTFVSCGSGVRLRTVILSDTEDTKLPDGTQTSASQSMRNLSVVGNTFRGGLAYDEPIVALGETSGQILNLTIGSNSIDGSTSGQAGIRCQEVQRFAISGNAIANVDGTGISLETCLHGSITGNEVYTPGSHGITAVTCQHMTFTGNEVKFPDENGILVQDGNNIHLRNNYVKSPGRATNATYYGVRISTAASSISLSGNKTRPNGTGNEAINGLSITNTCTLIHRNGNDWRGTEFTGGALSDLSTTPNTTATDIS</sequence>
<feature type="domain" description="Rhamnogalacturonase A/B/Epimerase-like pectate lyase" evidence="1">
    <location>
        <begin position="28"/>
        <end position="182"/>
    </location>
</feature>
<proteinExistence type="predicted"/>
<dbReference type="SUPFAM" id="SSF51126">
    <property type="entry name" value="Pectin lyase-like"/>
    <property type="match status" value="2"/>
</dbReference>
<feature type="domain" description="Right handed beta helix" evidence="2">
    <location>
        <begin position="323"/>
        <end position="483"/>
    </location>
</feature>
<dbReference type="InterPro" id="IPR006626">
    <property type="entry name" value="PbH1"/>
</dbReference>
<gene>
    <name evidence="3" type="ORF">RM704_15495</name>
</gene>